<dbReference type="Pfam" id="PF02322">
    <property type="entry name" value="Cyt_bd_oxida_II"/>
    <property type="match status" value="1"/>
</dbReference>
<comment type="subcellular location">
    <subcellularLocation>
        <location evidence="1">Cell membrane</location>
        <topology evidence="1">Multi-pass membrane protein</topology>
    </subcellularLocation>
</comment>
<dbReference type="InterPro" id="IPR003317">
    <property type="entry name" value="Cyt-d_oxidase_su2"/>
</dbReference>
<feature type="transmembrane region" description="Helical" evidence="12">
    <location>
        <begin position="195"/>
        <end position="216"/>
    </location>
</feature>
<evidence type="ECO:0000256" key="9">
    <source>
        <dbReference type="ARBA" id="ARBA00022989"/>
    </source>
</evidence>
<sequence length="329" mass="35332">MDLPTFWFLAIAFLFVGYFVLEGFDFGVGVLMRTFGRDQAERRLLLNTIGPVWDGNEVWLITAAGSMFAAFPHWYASVFSGFYLPMLLILLALIVRGVAFEFRGKRDDAAWRARWDWAILCGSLLPALLWGLIFANVVRGVPLAADHEYAGGLADLLNPFALLGAATFAAVFVLHGAVFVALKTTGEVRDRANRLAARFGPVAVALLLGFLAWMLVGVRRDPAAIGVGSAAAVAAVAALGANRVRREGWAFAGTAAAIGLTVVALFAALHPALLPSTGDPAGTLTVANAAASAYSLKIMTVVAGVFLPLVLLYQGWTYWVFRKRLSLTR</sequence>
<dbReference type="NCBIfam" id="TIGR00203">
    <property type="entry name" value="cydB"/>
    <property type="match status" value="1"/>
</dbReference>
<evidence type="ECO:0000313" key="13">
    <source>
        <dbReference type="EMBL" id="GIF73478.1"/>
    </source>
</evidence>
<feature type="transmembrane region" description="Helical" evidence="12">
    <location>
        <begin position="248"/>
        <end position="269"/>
    </location>
</feature>
<dbReference type="RefSeq" id="WP_203713414.1">
    <property type="nucleotide sequence ID" value="NZ_BONE01000021.1"/>
</dbReference>
<feature type="transmembrane region" description="Helical" evidence="12">
    <location>
        <begin position="115"/>
        <end position="137"/>
    </location>
</feature>
<dbReference type="PANTHER" id="PTHR43141:SF5">
    <property type="entry name" value="CYTOCHROME BD-I UBIQUINOL OXIDASE SUBUNIT 2"/>
    <property type="match status" value="1"/>
</dbReference>
<proteinExistence type="inferred from homology"/>
<comment type="similarity">
    <text evidence="2">Belongs to the cytochrome ubiquinol oxidase subunit 2 family.</text>
</comment>
<evidence type="ECO:0000256" key="10">
    <source>
        <dbReference type="ARBA" id="ARBA00023004"/>
    </source>
</evidence>
<evidence type="ECO:0000256" key="8">
    <source>
        <dbReference type="ARBA" id="ARBA00022982"/>
    </source>
</evidence>
<evidence type="ECO:0000256" key="12">
    <source>
        <dbReference type="SAM" id="Phobius"/>
    </source>
</evidence>
<dbReference type="PIRSF" id="PIRSF000267">
    <property type="entry name" value="Cyt_oxidse_sub2"/>
    <property type="match status" value="1"/>
</dbReference>
<name>A0ABQ4CR57_9ACTN</name>
<feature type="transmembrane region" description="Helical" evidence="12">
    <location>
        <begin position="157"/>
        <end position="183"/>
    </location>
</feature>
<gene>
    <name evidence="13" type="primary">cydB_2</name>
    <name evidence="13" type="ORF">Asi02nite_29960</name>
</gene>
<dbReference type="Proteomes" id="UP000604117">
    <property type="component" value="Unassembled WGS sequence"/>
</dbReference>
<keyword evidence="11 12" id="KW-0472">Membrane</keyword>
<dbReference type="EMBL" id="BONE01000021">
    <property type="protein sequence ID" value="GIF73478.1"/>
    <property type="molecule type" value="Genomic_DNA"/>
</dbReference>
<evidence type="ECO:0000256" key="5">
    <source>
        <dbReference type="ARBA" id="ARBA00022617"/>
    </source>
</evidence>
<evidence type="ECO:0000256" key="1">
    <source>
        <dbReference type="ARBA" id="ARBA00004651"/>
    </source>
</evidence>
<comment type="caution">
    <text evidence="13">The sequence shown here is derived from an EMBL/GenBank/DDBJ whole genome shotgun (WGS) entry which is preliminary data.</text>
</comment>
<evidence type="ECO:0000256" key="11">
    <source>
        <dbReference type="ARBA" id="ARBA00023136"/>
    </source>
</evidence>
<evidence type="ECO:0000256" key="2">
    <source>
        <dbReference type="ARBA" id="ARBA00007543"/>
    </source>
</evidence>
<accession>A0ABQ4CR57</accession>
<keyword evidence="8" id="KW-0249">Electron transport</keyword>
<keyword evidence="3" id="KW-0813">Transport</keyword>
<dbReference type="PANTHER" id="PTHR43141">
    <property type="entry name" value="CYTOCHROME BD2 SUBUNIT II"/>
    <property type="match status" value="1"/>
</dbReference>
<evidence type="ECO:0000256" key="6">
    <source>
        <dbReference type="ARBA" id="ARBA00022692"/>
    </source>
</evidence>
<feature type="transmembrane region" description="Helical" evidence="12">
    <location>
        <begin position="222"/>
        <end position="241"/>
    </location>
</feature>
<keyword evidence="6 12" id="KW-0812">Transmembrane</keyword>
<evidence type="ECO:0000256" key="3">
    <source>
        <dbReference type="ARBA" id="ARBA00022448"/>
    </source>
</evidence>
<keyword evidence="9 12" id="KW-1133">Transmembrane helix</keyword>
<keyword evidence="10" id="KW-0408">Iron</keyword>
<keyword evidence="5" id="KW-0349">Heme</keyword>
<evidence type="ECO:0000256" key="7">
    <source>
        <dbReference type="ARBA" id="ARBA00022723"/>
    </source>
</evidence>
<keyword evidence="14" id="KW-1185">Reference proteome</keyword>
<feature type="transmembrane region" description="Helical" evidence="12">
    <location>
        <begin position="74"/>
        <end position="95"/>
    </location>
</feature>
<evidence type="ECO:0000256" key="4">
    <source>
        <dbReference type="ARBA" id="ARBA00022475"/>
    </source>
</evidence>
<protein>
    <submittedName>
        <fullName evidence="13">Cytochrome c oxidase assembly protein</fullName>
    </submittedName>
</protein>
<reference evidence="13 14" key="1">
    <citation type="submission" date="2021-01" db="EMBL/GenBank/DDBJ databases">
        <title>Whole genome shotgun sequence of Asanoa siamensis NBRC 107932.</title>
        <authorList>
            <person name="Komaki H."/>
            <person name="Tamura T."/>
        </authorList>
    </citation>
    <scope>NUCLEOTIDE SEQUENCE [LARGE SCALE GENOMIC DNA]</scope>
    <source>
        <strain evidence="13 14">NBRC 107932</strain>
    </source>
</reference>
<organism evidence="13 14">
    <name type="scientific">Asanoa siamensis</name>
    <dbReference type="NCBI Taxonomy" id="926357"/>
    <lineage>
        <taxon>Bacteria</taxon>
        <taxon>Bacillati</taxon>
        <taxon>Actinomycetota</taxon>
        <taxon>Actinomycetes</taxon>
        <taxon>Micromonosporales</taxon>
        <taxon>Micromonosporaceae</taxon>
        <taxon>Asanoa</taxon>
    </lineage>
</organism>
<keyword evidence="4" id="KW-1003">Cell membrane</keyword>
<feature type="transmembrane region" description="Helical" evidence="12">
    <location>
        <begin position="6"/>
        <end position="32"/>
    </location>
</feature>
<feature type="transmembrane region" description="Helical" evidence="12">
    <location>
        <begin position="298"/>
        <end position="321"/>
    </location>
</feature>
<evidence type="ECO:0000313" key="14">
    <source>
        <dbReference type="Proteomes" id="UP000604117"/>
    </source>
</evidence>
<keyword evidence="7" id="KW-0479">Metal-binding</keyword>
<feature type="transmembrane region" description="Helical" evidence="12">
    <location>
        <begin position="44"/>
        <end position="68"/>
    </location>
</feature>